<evidence type="ECO:0000259" key="5">
    <source>
        <dbReference type="Pfam" id="PF01258"/>
    </source>
</evidence>
<dbReference type="AlphaFoldDB" id="A0A4R0HAM8"/>
<evidence type="ECO:0000313" key="6">
    <source>
        <dbReference type="EMBL" id="TCC07203.1"/>
    </source>
</evidence>
<evidence type="ECO:0000256" key="2">
    <source>
        <dbReference type="ARBA" id="ARBA00022771"/>
    </source>
</evidence>
<protein>
    <recommendedName>
        <fullName evidence="5">Zinc finger DksA/TraR C4-type domain-containing protein</fullName>
    </recommendedName>
</protein>
<proteinExistence type="predicted"/>
<organism evidence="6 7">
    <name type="scientific">Kribbella soli</name>
    <dbReference type="NCBI Taxonomy" id="1124743"/>
    <lineage>
        <taxon>Bacteria</taxon>
        <taxon>Bacillati</taxon>
        <taxon>Actinomycetota</taxon>
        <taxon>Actinomycetes</taxon>
        <taxon>Propionibacteriales</taxon>
        <taxon>Kribbellaceae</taxon>
        <taxon>Kribbella</taxon>
    </lineage>
</organism>
<dbReference type="GO" id="GO:0008270">
    <property type="term" value="F:zinc ion binding"/>
    <property type="evidence" value="ECO:0007669"/>
    <property type="project" value="UniProtKB-KW"/>
</dbReference>
<dbReference type="SUPFAM" id="SSF57716">
    <property type="entry name" value="Glucocorticoid receptor-like (DNA-binding domain)"/>
    <property type="match status" value="1"/>
</dbReference>
<reference evidence="6 7" key="1">
    <citation type="submission" date="2019-02" db="EMBL/GenBank/DDBJ databases">
        <title>Kribbella capetownensis sp. nov. and Kribbella speibonae sp. nov., isolated from soil.</title>
        <authorList>
            <person name="Curtis S.M."/>
            <person name="Norton I."/>
            <person name="Everest G.J."/>
            <person name="Meyers P.R."/>
        </authorList>
    </citation>
    <scope>NUCLEOTIDE SEQUENCE [LARGE SCALE GENOMIC DNA]</scope>
    <source>
        <strain evidence="6 7">KCTC 29219</strain>
    </source>
</reference>
<sequence>MSYTFATVRRTELGPEDLDALRACLHDERLFRLEQLDGLGETWPSPDDLPACQHAQAREEVLTALAAAAQQVLTDVDAALSRMDAGLYGGCHLCDRPIPLASLRILPHARYCGPCHQLKESVSWRLKNAVS</sequence>
<keyword evidence="7" id="KW-1185">Reference proteome</keyword>
<dbReference type="InterPro" id="IPR000962">
    <property type="entry name" value="Znf_DskA_TraR"/>
</dbReference>
<gene>
    <name evidence="6" type="ORF">E0H45_14395</name>
</gene>
<evidence type="ECO:0000256" key="1">
    <source>
        <dbReference type="ARBA" id="ARBA00022723"/>
    </source>
</evidence>
<keyword evidence="1" id="KW-0479">Metal-binding</keyword>
<dbReference type="PANTHER" id="PTHR33823">
    <property type="entry name" value="RNA POLYMERASE-BINDING TRANSCRIPTION FACTOR DKSA-RELATED"/>
    <property type="match status" value="1"/>
</dbReference>
<dbReference type="Proteomes" id="UP000292346">
    <property type="component" value="Unassembled WGS sequence"/>
</dbReference>
<accession>A0A4R0HAM8</accession>
<evidence type="ECO:0000313" key="7">
    <source>
        <dbReference type="Proteomes" id="UP000292346"/>
    </source>
</evidence>
<dbReference type="OrthoDB" id="1121111at2"/>
<comment type="caution">
    <text evidence="6">The sequence shown here is derived from an EMBL/GenBank/DDBJ whole genome shotgun (WGS) entry which is preliminary data.</text>
</comment>
<name>A0A4R0HAM8_9ACTN</name>
<dbReference type="Pfam" id="PF01258">
    <property type="entry name" value="zf-dskA_traR"/>
    <property type="match status" value="1"/>
</dbReference>
<evidence type="ECO:0000256" key="3">
    <source>
        <dbReference type="ARBA" id="ARBA00022833"/>
    </source>
</evidence>
<dbReference type="EMBL" id="SJJZ01000002">
    <property type="protein sequence ID" value="TCC07203.1"/>
    <property type="molecule type" value="Genomic_DNA"/>
</dbReference>
<dbReference type="RefSeq" id="WP_131337847.1">
    <property type="nucleotide sequence ID" value="NZ_SJJZ01000002.1"/>
</dbReference>
<dbReference type="PROSITE" id="PS51128">
    <property type="entry name" value="ZF_DKSA_2"/>
    <property type="match status" value="1"/>
</dbReference>
<feature type="zinc finger region" description="dksA C4-type" evidence="4">
    <location>
        <begin position="91"/>
        <end position="115"/>
    </location>
</feature>
<dbReference type="Gene3D" id="1.20.120.910">
    <property type="entry name" value="DksA, coiled-coil domain"/>
    <property type="match status" value="1"/>
</dbReference>
<evidence type="ECO:0000256" key="4">
    <source>
        <dbReference type="PROSITE-ProRule" id="PRU00510"/>
    </source>
</evidence>
<feature type="domain" description="Zinc finger DksA/TraR C4-type" evidence="5">
    <location>
        <begin position="86"/>
        <end position="120"/>
    </location>
</feature>
<keyword evidence="3" id="KW-0862">Zinc</keyword>
<dbReference type="PANTHER" id="PTHR33823:SF4">
    <property type="entry name" value="GENERAL STRESS PROTEIN 16O"/>
    <property type="match status" value="1"/>
</dbReference>
<keyword evidence="2" id="KW-0863">Zinc-finger</keyword>